<gene>
    <name evidence="1" type="ORF">LEP1GSC194_3037</name>
</gene>
<comment type="caution">
    <text evidence="1">The sequence shown here is derived from an EMBL/GenBank/DDBJ whole genome shotgun (WGS) entry which is preliminary data.</text>
</comment>
<organism evidence="1 2">
    <name type="scientific">Leptospira alstonii serovar Sichuan str. 79601</name>
    <dbReference type="NCBI Taxonomy" id="1218565"/>
    <lineage>
        <taxon>Bacteria</taxon>
        <taxon>Pseudomonadati</taxon>
        <taxon>Spirochaetota</taxon>
        <taxon>Spirochaetia</taxon>
        <taxon>Leptospirales</taxon>
        <taxon>Leptospiraceae</taxon>
        <taxon>Leptospira</taxon>
    </lineage>
</organism>
<dbReference type="EMBL" id="ANIK01000008">
    <property type="protein sequence ID" value="EMJ97684.1"/>
    <property type="molecule type" value="Genomic_DNA"/>
</dbReference>
<protein>
    <submittedName>
        <fullName evidence="1">Uncharacterized protein</fullName>
    </submittedName>
</protein>
<dbReference type="AlphaFoldDB" id="M6D141"/>
<evidence type="ECO:0000313" key="1">
    <source>
        <dbReference type="EMBL" id="EMJ97684.1"/>
    </source>
</evidence>
<name>M6D141_9LEPT</name>
<evidence type="ECO:0000313" key="2">
    <source>
        <dbReference type="Proteomes" id="UP000011988"/>
    </source>
</evidence>
<reference evidence="1 2" key="1">
    <citation type="submission" date="2013-01" db="EMBL/GenBank/DDBJ databases">
        <authorList>
            <person name="Harkins D.M."/>
            <person name="Durkin A.S."/>
            <person name="Brinkac L.M."/>
            <person name="Haft D.H."/>
            <person name="Selengut J.D."/>
            <person name="Sanka R."/>
            <person name="DePew J."/>
            <person name="Purushe J."/>
            <person name="Galloway R.L."/>
            <person name="Vinetz J.M."/>
            <person name="Sutton G.G."/>
            <person name="Nierman W.C."/>
            <person name="Fouts D.E."/>
        </authorList>
    </citation>
    <scope>NUCLEOTIDE SEQUENCE [LARGE SCALE GENOMIC DNA]</scope>
    <source>
        <strain evidence="1 2">79601</strain>
    </source>
</reference>
<accession>M6D141</accession>
<dbReference type="Proteomes" id="UP000011988">
    <property type="component" value="Unassembled WGS sequence"/>
</dbReference>
<proteinExistence type="predicted"/>
<sequence>MYGGFQIVHGFFRVQDFSLSKQRDRKKIERVNSRISDLPFAVNSRSFHF</sequence>